<feature type="transmembrane region" description="Helical" evidence="7">
    <location>
        <begin position="50"/>
        <end position="69"/>
    </location>
</feature>
<comment type="subcellular location">
    <subcellularLocation>
        <location evidence="1">Cell membrane</location>
        <topology evidence="1">Multi-pass membrane protein</topology>
    </subcellularLocation>
</comment>
<evidence type="ECO:0000256" key="7">
    <source>
        <dbReference type="SAM" id="Phobius"/>
    </source>
</evidence>
<comment type="caution">
    <text evidence="9">The sequence shown here is derived from an EMBL/GenBank/DDBJ whole genome shotgun (WGS) entry which is preliminary data.</text>
</comment>
<keyword evidence="4 7" id="KW-0812">Transmembrane</keyword>
<organism evidence="9">
    <name type="scientific">Anaplasma marginale</name>
    <dbReference type="NCBI Taxonomy" id="770"/>
    <lineage>
        <taxon>Bacteria</taxon>
        <taxon>Pseudomonadati</taxon>
        <taxon>Pseudomonadota</taxon>
        <taxon>Alphaproteobacteria</taxon>
        <taxon>Rickettsiales</taxon>
        <taxon>Anaplasmataceae</taxon>
        <taxon>Anaplasma</taxon>
    </lineage>
</organism>
<evidence type="ECO:0000259" key="8">
    <source>
        <dbReference type="Pfam" id="PF04039"/>
    </source>
</evidence>
<sequence>MGEVRKVPKGKYVFPGSNPALRSAVTIMLPVMILYGLYVQIHGDYSPGGGFQGGVIVASALVLYHMVFGEAQISRVVSASFPRVMSATGFLLYVATGAISMIAGKSFLSYFFAMFDAVSEQKLGIFVVELGVGLTVCGSMVSIYFDFASREK</sequence>
<accession>A0A643CLY8</accession>
<dbReference type="RefSeq" id="WP_010265097.1">
    <property type="nucleotide sequence ID" value="NZ_PKOF01000002.1"/>
</dbReference>
<dbReference type="GO" id="GO:0005886">
    <property type="term" value="C:plasma membrane"/>
    <property type="evidence" value="ECO:0007669"/>
    <property type="project" value="UniProtKB-SubCell"/>
</dbReference>
<evidence type="ECO:0000256" key="4">
    <source>
        <dbReference type="ARBA" id="ARBA00022692"/>
    </source>
</evidence>
<evidence type="ECO:0000256" key="3">
    <source>
        <dbReference type="ARBA" id="ARBA00022475"/>
    </source>
</evidence>
<keyword evidence="6 7" id="KW-0472">Membrane</keyword>
<proteinExistence type="inferred from homology"/>
<dbReference type="PANTHER" id="PTHR33932">
    <property type="entry name" value="NA(+)/H(+) ANTIPORTER SUBUNIT B"/>
    <property type="match status" value="1"/>
</dbReference>
<dbReference type="InterPro" id="IPR007182">
    <property type="entry name" value="MnhB"/>
</dbReference>
<evidence type="ECO:0000256" key="5">
    <source>
        <dbReference type="ARBA" id="ARBA00022989"/>
    </source>
</evidence>
<gene>
    <name evidence="9" type="ORF">FY207_01540</name>
</gene>
<feature type="transmembrane region" description="Helical" evidence="7">
    <location>
        <begin position="20"/>
        <end position="38"/>
    </location>
</feature>
<evidence type="ECO:0000313" key="9">
    <source>
        <dbReference type="EMBL" id="KAB0452330.1"/>
    </source>
</evidence>
<name>A0A643CLY8_ANAMA</name>
<dbReference type="Pfam" id="PF04039">
    <property type="entry name" value="MnhB"/>
    <property type="match status" value="1"/>
</dbReference>
<evidence type="ECO:0000256" key="6">
    <source>
        <dbReference type="ARBA" id="ARBA00023136"/>
    </source>
</evidence>
<feature type="transmembrane region" description="Helical" evidence="7">
    <location>
        <begin position="125"/>
        <end position="147"/>
    </location>
</feature>
<keyword evidence="3" id="KW-1003">Cell membrane</keyword>
<dbReference type="PANTHER" id="PTHR33932:SF4">
    <property type="entry name" value="NA(+)_H(+) ANTIPORTER SUBUNIT B"/>
    <property type="match status" value="1"/>
</dbReference>
<dbReference type="EMBL" id="VTCY01000003">
    <property type="protein sequence ID" value="KAB0452330.1"/>
    <property type="molecule type" value="Genomic_DNA"/>
</dbReference>
<feature type="transmembrane region" description="Helical" evidence="7">
    <location>
        <begin position="90"/>
        <end position="113"/>
    </location>
</feature>
<feature type="domain" description="Na+/H+ antiporter MnhB subunit-related protein" evidence="8">
    <location>
        <begin position="21"/>
        <end position="141"/>
    </location>
</feature>
<comment type="similarity">
    <text evidence="2">Belongs to the CPA3 antiporters (TC 2.A.63) subunit B family.</text>
</comment>
<dbReference type="NCBIfam" id="NF009162">
    <property type="entry name" value="PRK12508.1"/>
    <property type="match status" value="1"/>
</dbReference>
<evidence type="ECO:0000256" key="2">
    <source>
        <dbReference type="ARBA" id="ARBA00009425"/>
    </source>
</evidence>
<keyword evidence="5 7" id="KW-1133">Transmembrane helix</keyword>
<dbReference type="GeneID" id="7398070"/>
<evidence type="ECO:0000256" key="1">
    <source>
        <dbReference type="ARBA" id="ARBA00004651"/>
    </source>
</evidence>
<dbReference type="AlphaFoldDB" id="A0A643CLY8"/>
<reference evidence="9" key="1">
    <citation type="submission" date="2019-08" db="EMBL/GenBank/DDBJ databases">
        <authorList>
            <person name="Amaro Estrada I."/>
            <person name="Quiroz Castaneda R.E."/>
            <person name="Martinez Ocampo F."/>
            <person name="Rodriguez Camarillo S.D."/>
        </authorList>
    </citation>
    <scope>NUCLEOTIDE SEQUENCE</scope>
    <source>
        <strain evidence="9">MEX-30-184-02</strain>
    </source>
</reference>
<protein>
    <submittedName>
        <fullName evidence="9">Na(+)/H(+) antiporter subunit B</fullName>
    </submittedName>
</protein>
<dbReference type="InterPro" id="IPR050622">
    <property type="entry name" value="CPA3_antiporter_subunitB"/>
</dbReference>